<name>A0A093QUY1_9PASS</name>
<feature type="compositionally biased region" description="Low complexity" evidence="1">
    <location>
        <begin position="204"/>
        <end position="217"/>
    </location>
</feature>
<feature type="compositionally biased region" description="Polar residues" evidence="1">
    <location>
        <begin position="231"/>
        <end position="243"/>
    </location>
</feature>
<dbReference type="GO" id="GO:0008017">
    <property type="term" value="F:microtubule binding"/>
    <property type="evidence" value="ECO:0007669"/>
    <property type="project" value="TreeGrafter"/>
</dbReference>
<accession>A0A093QUY1</accession>
<dbReference type="GO" id="GO:0005814">
    <property type="term" value="C:centriole"/>
    <property type="evidence" value="ECO:0007669"/>
    <property type="project" value="TreeGrafter"/>
</dbReference>
<reference evidence="2 3" key="1">
    <citation type="submission" date="2014-06" db="EMBL/GenBank/DDBJ databases">
        <title>Genome evolution of avian class.</title>
        <authorList>
            <person name="Zhang G."/>
            <person name="Li C."/>
        </authorList>
    </citation>
    <scope>NUCLEOTIDE SEQUENCE [LARGE SCALE GENOMIC DNA]</scope>
    <source>
        <strain evidence="2">BGI_N305</strain>
    </source>
</reference>
<proteinExistence type="predicted"/>
<feature type="region of interest" description="Disordered" evidence="1">
    <location>
        <begin position="1"/>
        <end position="34"/>
    </location>
</feature>
<feature type="non-terminal residue" evidence="2">
    <location>
        <position position="1"/>
    </location>
</feature>
<keyword evidence="3" id="KW-1185">Reference proteome</keyword>
<gene>
    <name evidence="2" type="ORF">N305_15222</name>
</gene>
<dbReference type="GO" id="GO:0005813">
    <property type="term" value="C:centrosome"/>
    <property type="evidence" value="ECO:0007669"/>
    <property type="project" value="TreeGrafter"/>
</dbReference>
<feature type="compositionally biased region" description="Basic and acidic residues" evidence="1">
    <location>
        <begin position="307"/>
        <end position="321"/>
    </location>
</feature>
<feature type="compositionally biased region" description="Basic and acidic residues" evidence="1">
    <location>
        <begin position="283"/>
        <end position="294"/>
    </location>
</feature>
<protein>
    <submittedName>
        <fullName evidence="2">Alstrom syndrome protein 1</fullName>
    </submittedName>
</protein>
<dbReference type="Proteomes" id="UP000053258">
    <property type="component" value="Unassembled WGS sequence"/>
</dbReference>
<organism evidence="2 3">
    <name type="scientific">Manacus vitellinus</name>
    <name type="common">golden-collared manakin</name>
    <dbReference type="NCBI Taxonomy" id="328815"/>
    <lineage>
        <taxon>Eukaryota</taxon>
        <taxon>Metazoa</taxon>
        <taxon>Chordata</taxon>
        <taxon>Craniata</taxon>
        <taxon>Vertebrata</taxon>
        <taxon>Euteleostomi</taxon>
        <taxon>Archelosauria</taxon>
        <taxon>Archosauria</taxon>
        <taxon>Dinosauria</taxon>
        <taxon>Saurischia</taxon>
        <taxon>Theropoda</taxon>
        <taxon>Coelurosauria</taxon>
        <taxon>Aves</taxon>
        <taxon>Neognathae</taxon>
        <taxon>Neoaves</taxon>
        <taxon>Telluraves</taxon>
        <taxon>Australaves</taxon>
        <taxon>Passeriformes</taxon>
        <taxon>Pipridae</taxon>
        <taxon>Manacus</taxon>
    </lineage>
</organism>
<dbReference type="OrthoDB" id="6163239at2759"/>
<dbReference type="AlphaFoldDB" id="A0A093QUY1"/>
<dbReference type="EMBL" id="KL692112">
    <property type="protein sequence ID" value="KFW87747.1"/>
    <property type="molecule type" value="Genomic_DNA"/>
</dbReference>
<evidence type="ECO:0000313" key="3">
    <source>
        <dbReference type="Proteomes" id="UP000053258"/>
    </source>
</evidence>
<dbReference type="PANTHER" id="PTHR21553">
    <property type="entry name" value="ALMS1-RELATED"/>
    <property type="match status" value="1"/>
</dbReference>
<dbReference type="PANTHER" id="PTHR21553:SF36">
    <property type="entry name" value="ALMS1 CENTROSOME AND BASAL BODY-ASSOCIATED PROTEIN-RELATED"/>
    <property type="match status" value="1"/>
</dbReference>
<feature type="non-terminal residue" evidence="2">
    <location>
        <position position="321"/>
    </location>
</feature>
<feature type="compositionally biased region" description="Polar residues" evidence="1">
    <location>
        <begin position="261"/>
        <end position="272"/>
    </location>
</feature>
<dbReference type="GO" id="GO:0046599">
    <property type="term" value="P:regulation of centriole replication"/>
    <property type="evidence" value="ECO:0007669"/>
    <property type="project" value="TreeGrafter"/>
</dbReference>
<feature type="region of interest" description="Disordered" evidence="1">
    <location>
        <begin position="172"/>
        <end position="321"/>
    </location>
</feature>
<sequence>PIATTPPHRHRREESWSRSSSSETQGSAASGISLGEAIRRKTAAHWGTEPWFQLPAEVDSSCLTAASEMKLGLTCERNDLSEFPTLEEGMLSLGEASRRLFPGEPAQGSLLEIQESRFSPCLPLLRCSTGGPKILEESLFQPSGMDFIPLRGIPDVSGVSQEPSHIHECASLRDTTPPLDAPSGCSLSQHPLPSGCAADPGDANLPSQNSSSGQLGSQEANKSWKTEEEASSPQRSEDPTNSAPEKRPNQAGASLPREPRSTSGNEGHSSGANDGPAAGVELPGKEKEFLRQEEFSSSGNSSYKTALTEKSERETQKEKVK</sequence>
<dbReference type="GO" id="GO:0005829">
    <property type="term" value="C:cytosol"/>
    <property type="evidence" value="ECO:0007669"/>
    <property type="project" value="TreeGrafter"/>
</dbReference>
<feature type="compositionally biased region" description="Polar residues" evidence="1">
    <location>
        <begin position="295"/>
        <end position="305"/>
    </location>
</feature>
<evidence type="ECO:0000313" key="2">
    <source>
        <dbReference type="EMBL" id="KFW87747.1"/>
    </source>
</evidence>
<evidence type="ECO:0000256" key="1">
    <source>
        <dbReference type="SAM" id="MobiDB-lite"/>
    </source>
</evidence>